<evidence type="ECO:0000256" key="6">
    <source>
        <dbReference type="ARBA" id="ARBA00034496"/>
    </source>
</evidence>
<evidence type="ECO:0000313" key="8">
    <source>
        <dbReference type="Proteomes" id="UP001501126"/>
    </source>
</evidence>
<dbReference type="InterPro" id="IPR019795">
    <property type="entry name" value="Globin_bac-like_CS"/>
</dbReference>
<dbReference type="PROSITE" id="PS01213">
    <property type="entry name" value="GLOBIN_FAM_2"/>
    <property type="match status" value="1"/>
</dbReference>
<dbReference type="EMBL" id="BAAAFH010000003">
    <property type="protein sequence ID" value="GAA0874533.1"/>
    <property type="molecule type" value="Genomic_DNA"/>
</dbReference>
<evidence type="ECO:0000313" key="7">
    <source>
        <dbReference type="EMBL" id="GAA0874533.1"/>
    </source>
</evidence>
<evidence type="ECO:0000256" key="3">
    <source>
        <dbReference type="ARBA" id="ARBA00022617"/>
    </source>
</evidence>
<keyword evidence="2" id="KW-0813">Transport</keyword>
<dbReference type="Gene3D" id="1.10.490.10">
    <property type="entry name" value="Globins"/>
    <property type="match status" value="1"/>
</dbReference>
<dbReference type="RefSeq" id="WP_343785430.1">
    <property type="nucleotide sequence ID" value="NZ_BAAAFH010000003.1"/>
</dbReference>
<dbReference type="Proteomes" id="UP001501126">
    <property type="component" value="Unassembled WGS sequence"/>
</dbReference>
<dbReference type="InterPro" id="IPR009050">
    <property type="entry name" value="Globin-like_sf"/>
</dbReference>
<accession>A0ABN1MMP3</accession>
<reference evidence="7 8" key="1">
    <citation type="journal article" date="2019" name="Int. J. Syst. Evol. Microbiol.">
        <title>The Global Catalogue of Microorganisms (GCM) 10K type strain sequencing project: providing services to taxonomists for standard genome sequencing and annotation.</title>
        <authorList>
            <consortium name="The Broad Institute Genomics Platform"/>
            <consortium name="The Broad Institute Genome Sequencing Center for Infectious Disease"/>
            <person name="Wu L."/>
            <person name="Ma J."/>
        </authorList>
    </citation>
    <scope>NUCLEOTIDE SEQUENCE [LARGE SCALE GENOMIC DNA]</scope>
    <source>
        <strain evidence="7 8">JCM 16083</strain>
    </source>
</reference>
<evidence type="ECO:0000256" key="1">
    <source>
        <dbReference type="ARBA" id="ARBA00001971"/>
    </source>
</evidence>
<sequence>MSEIRTLYDHLGDDNLMKLVTHFYDLVQKNPILSPLFKDDFDRIRDKQFCFLSQFLGGPPRYNEKYGHPRMRMRHLPHPIDEKAKEEWLKCMKEAIQTLEISDDLKTALYNCFPAVAQHMVNR</sequence>
<dbReference type="PANTHER" id="PTHR47366:SF1">
    <property type="entry name" value="TWO-ON-TWO HEMOGLOBIN-3"/>
    <property type="match status" value="1"/>
</dbReference>
<name>A0ABN1MMP3_9FLAO</name>
<dbReference type="Pfam" id="PF01152">
    <property type="entry name" value="Bac_globin"/>
    <property type="match status" value="1"/>
</dbReference>
<comment type="similarity">
    <text evidence="6">Belongs to the truncated hemoglobin family. Group II subfamily.</text>
</comment>
<comment type="cofactor">
    <cofactor evidence="1">
        <name>heme</name>
        <dbReference type="ChEBI" id="CHEBI:30413"/>
    </cofactor>
</comment>
<dbReference type="SUPFAM" id="SSF46458">
    <property type="entry name" value="Globin-like"/>
    <property type="match status" value="1"/>
</dbReference>
<gene>
    <name evidence="7" type="ORF">GCM10009118_09410</name>
</gene>
<evidence type="ECO:0000256" key="2">
    <source>
        <dbReference type="ARBA" id="ARBA00022448"/>
    </source>
</evidence>
<dbReference type="InterPro" id="IPR012292">
    <property type="entry name" value="Globin/Proto"/>
</dbReference>
<keyword evidence="3" id="KW-0349">Heme</keyword>
<evidence type="ECO:0000256" key="4">
    <source>
        <dbReference type="ARBA" id="ARBA00022723"/>
    </source>
</evidence>
<keyword evidence="5" id="KW-0408">Iron</keyword>
<comment type="caution">
    <text evidence="7">The sequence shown here is derived from an EMBL/GenBank/DDBJ whole genome shotgun (WGS) entry which is preliminary data.</text>
</comment>
<proteinExistence type="inferred from homology"/>
<keyword evidence="8" id="KW-1185">Reference proteome</keyword>
<evidence type="ECO:0000256" key="5">
    <source>
        <dbReference type="ARBA" id="ARBA00023004"/>
    </source>
</evidence>
<dbReference type="PANTHER" id="PTHR47366">
    <property type="entry name" value="TWO-ON-TWO HEMOGLOBIN-3"/>
    <property type="match status" value="1"/>
</dbReference>
<organism evidence="7 8">
    <name type="scientific">Wandonia haliotis</name>
    <dbReference type="NCBI Taxonomy" id="574963"/>
    <lineage>
        <taxon>Bacteria</taxon>
        <taxon>Pseudomonadati</taxon>
        <taxon>Bacteroidota</taxon>
        <taxon>Flavobacteriia</taxon>
        <taxon>Flavobacteriales</taxon>
        <taxon>Crocinitomicaceae</taxon>
        <taxon>Wandonia</taxon>
    </lineage>
</organism>
<dbReference type="InterPro" id="IPR044203">
    <property type="entry name" value="GlbO/GLB3-like"/>
</dbReference>
<dbReference type="InterPro" id="IPR001486">
    <property type="entry name" value="Hemoglobin_trunc"/>
</dbReference>
<protein>
    <submittedName>
        <fullName evidence="7">Group 2 truncated hemoglobin YjbI</fullName>
    </submittedName>
</protein>
<keyword evidence="4" id="KW-0479">Metal-binding</keyword>